<keyword evidence="1" id="KW-1003">Cell membrane</keyword>
<dbReference type="Pfam" id="PF06835">
    <property type="entry name" value="LptC"/>
    <property type="match status" value="1"/>
</dbReference>
<name>A0AA49JJ05_9BACT</name>
<evidence type="ECO:0000256" key="2">
    <source>
        <dbReference type="ARBA" id="ARBA00022519"/>
    </source>
</evidence>
<evidence type="ECO:0000256" key="1">
    <source>
        <dbReference type="ARBA" id="ARBA00022475"/>
    </source>
</evidence>
<dbReference type="Gene3D" id="2.60.450.10">
    <property type="entry name" value="Lipopolysaccharide (LPS) transport protein A like domain"/>
    <property type="match status" value="1"/>
</dbReference>
<keyword evidence="5" id="KW-0472">Membrane</keyword>
<reference evidence="6" key="2">
    <citation type="journal article" date="2024" name="Antonie Van Leeuwenhoek">
        <title>Roseihalotalea indica gen. nov., sp. nov., a halophilic Bacteroidetes from mesopelagic Southwest Indian Ocean with higher carbohydrate metabolic potential.</title>
        <authorList>
            <person name="Chen B."/>
            <person name="Zhang M."/>
            <person name="Lin D."/>
            <person name="Ye J."/>
            <person name="Tang K."/>
        </authorList>
    </citation>
    <scope>NUCLEOTIDE SEQUENCE</scope>
    <source>
        <strain evidence="6">TK19036</strain>
    </source>
</reference>
<dbReference type="GO" id="GO:0005886">
    <property type="term" value="C:plasma membrane"/>
    <property type="evidence" value="ECO:0007669"/>
    <property type="project" value="InterPro"/>
</dbReference>
<evidence type="ECO:0000256" key="3">
    <source>
        <dbReference type="ARBA" id="ARBA00022692"/>
    </source>
</evidence>
<organism evidence="6">
    <name type="scientific">Roseihalotalea indica</name>
    <dbReference type="NCBI Taxonomy" id="2867963"/>
    <lineage>
        <taxon>Bacteria</taxon>
        <taxon>Pseudomonadati</taxon>
        <taxon>Bacteroidota</taxon>
        <taxon>Cytophagia</taxon>
        <taxon>Cytophagales</taxon>
        <taxon>Catalimonadaceae</taxon>
        <taxon>Roseihalotalea</taxon>
    </lineage>
</organism>
<dbReference type="AlphaFoldDB" id="A0AA49JJ05"/>
<dbReference type="PANTHER" id="PTHR37481">
    <property type="entry name" value="LIPOPOLYSACCHARIDE EXPORT SYSTEM PROTEIN LPTC"/>
    <property type="match status" value="1"/>
</dbReference>
<gene>
    <name evidence="6" type="primary">lptC</name>
    <name evidence="6" type="ORF">K4G66_03625</name>
</gene>
<proteinExistence type="predicted"/>
<evidence type="ECO:0000256" key="4">
    <source>
        <dbReference type="ARBA" id="ARBA00022989"/>
    </source>
</evidence>
<keyword evidence="2" id="KW-0997">Cell inner membrane</keyword>
<dbReference type="InterPro" id="IPR010664">
    <property type="entry name" value="LipoPS_assembly_LptC-rel"/>
</dbReference>
<accession>A0AA49JJ05</accession>
<dbReference type="PANTHER" id="PTHR37481:SF1">
    <property type="entry name" value="LIPOPOLYSACCHARIDE EXPORT SYSTEM PROTEIN LPTC"/>
    <property type="match status" value="1"/>
</dbReference>
<dbReference type="NCBIfam" id="TIGR04409">
    <property type="entry name" value="LptC_YrbK"/>
    <property type="match status" value="1"/>
</dbReference>
<dbReference type="GO" id="GO:0017089">
    <property type="term" value="F:glycolipid transfer activity"/>
    <property type="evidence" value="ECO:0007669"/>
    <property type="project" value="TreeGrafter"/>
</dbReference>
<reference evidence="6" key="1">
    <citation type="journal article" date="2023" name="Comput. Struct. Biotechnol. J.">
        <title>Discovery of a novel marine Bacteroidetes with a rich repertoire of carbohydrate-active enzymes.</title>
        <authorList>
            <person name="Chen B."/>
            <person name="Liu G."/>
            <person name="Chen Q."/>
            <person name="Wang H."/>
            <person name="Liu L."/>
            <person name="Tang K."/>
        </authorList>
    </citation>
    <scope>NUCLEOTIDE SEQUENCE</scope>
    <source>
        <strain evidence="6">TK19036</strain>
    </source>
</reference>
<evidence type="ECO:0000256" key="5">
    <source>
        <dbReference type="ARBA" id="ARBA00023136"/>
    </source>
</evidence>
<dbReference type="GO" id="GO:0030288">
    <property type="term" value="C:outer membrane-bounded periplasmic space"/>
    <property type="evidence" value="ECO:0007669"/>
    <property type="project" value="TreeGrafter"/>
</dbReference>
<dbReference type="InterPro" id="IPR026265">
    <property type="entry name" value="LptC"/>
</dbReference>
<dbReference type="InterPro" id="IPR052363">
    <property type="entry name" value="LPS_export_LptC"/>
</dbReference>
<sequence length="177" mass="20264">MTRWFYIWAFSIAAGLLWSCDDDSQSADTFKEYEGPVSETFNTEVLYSDSAQVRIKLQAQRQLQYESGDQDFPEGIYIEFFNEEGAKTTSIKANQGHYSKEENKYTATGNVVVKNLESGEKLETEVLHWERNKHSINTDRYVEIESEGGIFMGEGLEANEDFSSWEILEPTGDLLLN</sequence>
<dbReference type="GO" id="GO:0015221">
    <property type="term" value="F:lipopolysaccharide transmembrane transporter activity"/>
    <property type="evidence" value="ECO:0007669"/>
    <property type="project" value="InterPro"/>
</dbReference>
<evidence type="ECO:0000313" key="6">
    <source>
        <dbReference type="EMBL" id="WKN37797.1"/>
    </source>
</evidence>
<protein>
    <submittedName>
        <fullName evidence="6">LPS export ABC transporter periplasmic protein LptC</fullName>
    </submittedName>
</protein>
<keyword evidence="4" id="KW-1133">Transmembrane helix</keyword>
<dbReference type="EMBL" id="CP120682">
    <property type="protein sequence ID" value="WKN37797.1"/>
    <property type="molecule type" value="Genomic_DNA"/>
</dbReference>
<keyword evidence="3" id="KW-0812">Transmembrane</keyword>